<keyword evidence="2" id="KW-1185">Reference proteome</keyword>
<gene>
    <name evidence="1" type="ORF">SS50377_22518</name>
</gene>
<dbReference type="EMBL" id="AUWU02000003">
    <property type="protein sequence ID" value="KAH0574903.1"/>
    <property type="molecule type" value="Genomic_DNA"/>
</dbReference>
<comment type="caution">
    <text evidence="1">The sequence shown here is derived from an EMBL/GenBank/DDBJ whole genome shotgun (WGS) entry which is preliminary data.</text>
</comment>
<evidence type="ECO:0000313" key="2">
    <source>
        <dbReference type="Proteomes" id="UP000018208"/>
    </source>
</evidence>
<dbReference type="AlphaFoldDB" id="A0A9P8LVM9"/>
<dbReference type="KEGG" id="ssao:94296541"/>
<dbReference type="Proteomes" id="UP000018208">
    <property type="component" value="Unassembled WGS sequence"/>
</dbReference>
<dbReference type="RefSeq" id="XP_067765676.1">
    <property type="nucleotide sequence ID" value="XM_067906408.1"/>
</dbReference>
<dbReference type="GeneID" id="94296541"/>
<evidence type="ECO:0000313" key="1">
    <source>
        <dbReference type="EMBL" id="KAH0574903.1"/>
    </source>
</evidence>
<name>A0A9P8LVM9_9EUKA</name>
<accession>A0A9P8LVM9</accession>
<sequence>MHTAYTKQFALAYNIDAHQIRLTQITAQDAISAQNFRSINGK</sequence>
<proteinExistence type="predicted"/>
<protein>
    <submittedName>
        <fullName evidence="1">Uncharacterized protein</fullName>
    </submittedName>
</protein>
<organism evidence="1 2">
    <name type="scientific">Spironucleus salmonicida</name>
    <dbReference type="NCBI Taxonomy" id="348837"/>
    <lineage>
        <taxon>Eukaryota</taxon>
        <taxon>Metamonada</taxon>
        <taxon>Diplomonadida</taxon>
        <taxon>Hexamitidae</taxon>
        <taxon>Hexamitinae</taxon>
        <taxon>Spironucleus</taxon>
    </lineage>
</organism>
<reference evidence="1 2" key="1">
    <citation type="journal article" date="2014" name="PLoS Genet.">
        <title>The Genome of Spironucleus salmonicida Highlights a Fish Pathogen Adapted to Fluctuating Environments.</title>
        <authorList>
            <person name="Xu F."/>
            <person name="Jerlstrom-Hultqvist J."/>
            <person name="Einarsson E."/>
            <person name="Astvaldsson A."/>
            <person name="Svard S.G."/>
            <person name="Andersson J.O."/>
        </authorList>
    </citation>
    <scope>NUCLEOTIDE SEQUENCE [LARGE SCALE GENOMIC DNA]</scope>
    <source>
        <strain evidence="1 2">ATCC 50377</strain>
    </source>
</reference>